<accession>A0ABY6F2U6</accession>
<dbReference type="NCBIfam" id="TIGR01174">
    <property type="entry name" value="ftsA"/>
    <property type="match status" value="1"/>
</dbReference>
<evidence type="ECO:0000256" key="1">
    <source>
        <dbReference type="ARBA" id="ARBA00022475"/>
    </source>
</evidence>
<evidence type="ECO:0000256" key="4">
    <source>
        <dbReference type="ARBA" id="ARBA00023306"/>
    </source>
</evidence>
<dbReference type="EMBL" id="CP089977">
    <property type="protein sequence ID" value="UXZ04322.1"/>
    <property type="molecule type" value="Genomic_DNA"/>
</dbReference>
<feature type="domain" description="SHS2" evidence="6">
    <location>
        <begin position="4"/>
        <end position="195"/>
    </location>
</feature>
<comment type="similarity">
    <text evidence="5">Belongs to the FtsA/MreB family.</text>
</comment>
<dbReference type="PIRSF" id="PIRSF003101">
    <property type="entry name" value="FtsA"/>
    <property type="match status" value="1"/>
</dbReference>
<dbReference type="InterPro" id="IPR043129">
    <property type="entry name" value="ATPase_NBD"/>
</dbReference>
<dbReference type="Gene3D" id="3.30.420.40">
    <property type="match status" value="1"/>
</dbReference>
<dbReference type="InterPro" id="IPR050696">
    <property type="entry name" value="FtsA/MreB"/>
</dbReference>
<organism evidence="7 8">
    <name type="scientific">Moraxella nasicaprae</name>
    <dbReference type="NCBI Taxonomy" id="2904122"/>
    <lineage>
        <taxon>Bacteria</taxon>
        <taxon>Pseudomonadati</taxon>
        <taxon>Pseudomonadota</taxon>
        <taxon>Gammaproteobacteria</taxon>
        <taxon>Moraxellales</taxon>
        <taxon>Moraxellaceae</taxon>
        <taxon>Moraxella</taxon>
    </lineage>
</organism>
<evidence type="ECO:0000256" key="5">
    <source>
        <dbReference type="PIRNR" id="PIRNR003101"/>
    </source>
</evidence>
<dbReference type="PANTHER" id="PTHR32432:SF4">
    <property type="entry name" value="CELL DIVISION PROTEIN FTSA"/>
    <property type="match status" value="1"/>
</dbReference>
<evidence type="ECO:0000256" key="2">
    <source>
        <dbReference type="ARBA" id="ARBA00022618"/>
    </source>
</evidence>
<evidence type="ECO:0000259" key="6">
    <source>
        <dbReference type="SMART" id="SM00842"/>
    </source>
</evidence>
<keyword evidence="1" id="KW-1003">Cell membrane</keyword>
<comment type="subunit">
    <text evidence="5">Interacts with FtsZ.</text>
</comment>
<dbReference type="GO" id="GO:0051301">
    <property type="term" value="P:cell division"/>
    <property type="evidence" value="ECO:0007669"/>
    <property type="project" value="UniProtKB-KW"/>
</dbReference>
<keyword evidence="4 5" id="KW-0131">Cell cycle</keyword>
<reference evidence="7" key="1">
    <citation type="submission" date="2021-12" db="EMBL/GenBank/DDBJ databases">
        <title>taxonomy of Moraxella sp. ZY201224.</title>
        <authorList>
            <person name="Li F."/>
        </authorList>
    </citation>
    <scope>NUCLEOTIDE SEQUENCE</scope>
    <source>
        <strain evidence="7">ZY201224</strain>
    </source>
</reference>
<dbReference type="RefSeq" id="WP_263075808.1">
    <property type="nucleotide sequence ID" value="NZ_CP089977.1"/>
</dbReference>
<comment type="function">
    <text evidence="5">Cell division protein that is involved in the assembly of the Z ring. May serve as a membrane anchor for the Z ring.</text>
</comment>
<sequence length="428" mass="47140">MNLHAAIHIGSTAVCTVIGCIEHSGDQSYLKILAVGLAHTNAFSQGRITYREHLRSAVHKSLQEAMDMSNINIINPLMSFATPLMESSNELAVVDVEDLEGVIHAEDLYQAHWQIQERLAAKDAAVLQACQQIVSLQSGEQVLDAIGLRSKQISVACHVMSIPSTSHQQMLDLVLDQEIDASTTVFDGVAGASYALTKAEKHQGVCYIDIGATMTKVCLYYDNTLLYSKCLPVGGQTVDMDIAKECNISLQDAESFKRQEGTLNHEKYSMGAHVIYKEGTKYEKTMLRRELNQVIEARYYGIFADIFEDIHRVGLAGGFDAGVVLAGGGASMDGIVGFVRSRFGVPVRMVTTPMIKLSPTLSDENLKLLQSHLQNNTLHSAIGTLMYGMSEEFARDQQINLLDDDSEGFFGTMVQKFQAWLARFKKFA</sequence>
<dbReference type="InterPro" id="IPR003494">
    <property type="entry name" value="SHS2_FtsA"/>
</dbReference>
<gene>
    <name evidence="7" type="primary">ftsA</name>
    <name evidence="7" type="ORF">LU297_06905</name>
</gene>
<keyword evidence="8" id="KW-1185">Reference proteome</keyword>
<keyword evidence="2 5" id="KW-0132">Cell division</keyword>
<proteinExistence type="inferred from homology"/>
<name>A0ABY6F2U6_9GAMM</name>
<evidence type="ECO:0000313" key="8">
    <source>
        <dbReference type="Proteomes" id="UP001063782"/>
    </source>
</evidence>
<dbReference type="PANTHER" id="PTHR32432">
    <property type="entry name" value="CELL DIVISION PROTEIN FTSA-RELATED"/>
    <property type="match status" value="1"/>
</dbReference>
<dbReference type="Pfam" id="PF14450">
    <property type="entry name" value="FtsA"/>
    <property type="match status" value="1"/>
</dbReference>
<evidence type="ECO:0000256" key="3">
    <source>
        <dbReference type="ARBA" id="ARBA00023136"/>
    </source>
</evidence>
<evidence type="ECO:0000313" key="7">
    <source>
        <dbReference type="EMBL" id="UXZ04322.1"/>
    </source>
</evidence>
<keyword evidence="3" id="KW-0472">Membrane</keyword>
<dbReference type="SMART" id="SM00842">
    <property type="entry name" value="FtsA"/>
    <property type="match status" value="1"/>
</dbReference>
<protein>
    <recommendedName>
        <fullName evidence="5">Cell division protein FtsA</fullName>
    </recommendedName>
</protein>
<dbReference type="SUPFAM" id="SSF53067">
    <property type="entry name" value="Actin-like ATPase domain"/>
    <property type="match status" value="2"/>
</dbReference>
<dbReference type="Proteomes" id="UP001063782">
    <property type="component" value="Chromosome"/>
</dbReference>
<dbReference type="InterPro" id="IPR020823">
    <property type="entry name" value="Cell_div_FtsA"/>
</dbReference>